<accession>A0ACC2XNS1</accession>
<comment type="caution">
    <text evidence="1">The sequence shown here is derived from an EMBL/GenBank/DDBJ whole genome shotgun (WGS) entry which is preliminary data.</text>
</comment>
<reference evidence="1" key="1">
    <citation type="submission" date="2023-04" db="EMBL/GenBank/DDBJ databases">
        <title>Draft Genome sequencing of Naganishia species isolated from polar environments using Oxford Nanopore Technology.</title>
        <authorList>
            <person name="Leo P."/>
            <person name="Venkateswaran K."/>
        </authorList>
    </citation>
    <scope>NUCLEOTIDE SEQUENCE</scope>
    <source>
        <strain evidence="1">MNA-CCFEE 5425</strain>
    </source>
</reference>
<name>A0ACC2XNS1_9TREE</name>
<gene>
    <name evidence="1" type="ORF">QFC22_000225</name>
</gene>
<organism evidence="1 2">
    <name type="scientific">Naganishia vaughanmartiniae</name>
    <dbReference type="NCBI Taxonomy" id="1424756"/>
    <lineage>
        <taxon>Eukaryota</taxon>
        <taxon>Fungi</taxon>
        <taxon>Dikarya</taxon>
        <taxon>Basidiomycota</taxon>
        <taxon>Agaricomycotina</taxon>
        <taxon>Tremellomycetes</taxon>
        <taxon>Filobasidiales</taxon>
        <taxon>Filobasidiaceae</taxon>
        <taxon>Naganishia</taxon>
    </lineage>
</organism>
<sequence>MMDDYVFLEQGKRKVEQWGKEIVGLKMASTAVQTGSAGQGVPSSSSSSSSGKTAALQHALREKGILVDFLPEGMERRRKNQSHYNPKYAPHRHLALQPIPDVQYVLHRTKHLQISMELRYPSPPPSPLTTESSPSSTSNTAVHPGTTSIPSYQMQNIPLNDTNTATTTLYRLYTNQARKIPAHYPVTKENTNSNTNDNDNEPTTTTTTTTTGGSADDELVFAMKVYHPSGLALSLPPSPPPPAAPFDHPPSRATPPAAPPPCQPSYYYTPFPPLAPLSTAIKGTSFIEYPTIDVFLRKHWDQQVQRGQIVVLQPAGATQDAEKKKKEGQMTTTMSERKRKNPDDDDDDDEDALEQDHKSTPRGGSTLGPVINQKSNASTPAPAEIAMEPAGDAKSSVVVVATSLLALDYGSESE</sequence>
<protein>
    <submittedName>
        <fullName evidence="1">Uncharacterized protein</fullName>
    </submittedName>
</protein>
<dbReference type="EMBL" id="JASBWU010000001">
    <property type="protein sequence ID" value="KAJ9125270.1"/>
    <property type="molecule type" value="Genomic_DNA"/>
</dbReference>
<evidence type="ECO:0000313" key="1">
    <source>
        <dbReference type="EMBL" id="KAJ9125270.1"/>
    </source>
</evidence>
<dbReference type="Proteomes" id="UP001243375">
    <property type="component" value="Unassembled WGS sequence"/>
</dbReference>
<keyword evidence="2" id="KW-1185">Reference proteome</keyword>
<proteinExistence type="predicted"/>
<evidence type="ECO:0000313" key="2">
    <source>
        <dbReference type="Proteomes" id="UP001243375"/>
    </source>
</evidence>